<dbReference type="Proteomes" id="UP000318667">
    <property type="component" value="Unassembled WGS sequence"/>
</dbReference>
<protein>
    <submittedName>
        <fullName evidence="1">Uncharacterized protein</fullName>
    </submittedName>
</protein>
<evidence type="ECO:0000313" key="1">
    <source>
        <dbReference type="EMBL" id="TWH87434.1"/>
    </source>
</evidence>
<name>A0A562JWV5_9BACI</name>
<sequence length="49" mass="5482">MRVTQTLPQDVSFLVRVLIMGHLQAVDPPILFLMEVQYFNGVILPVNAG</sequence>
<dbReference type="AlphaFoldDB" id="A0A562JWV5"/>
<reference evidence="1 2" key="1">
    <citation type="journal article" date="2015" name="Stand. Genomic Sci.">
        <title>Genomic Encyclopedia of Bacterial and Archaeal Type Strains, Phase III: the genomes of soil and plant-associated and newly described type strains.</title>
        <authorList>
            <person name="Whitman W.B."/>
            <person name="Woyke T."/>
            <person name="Klenk H.P."/>
            <person name="Zhou Y."/>
            <person name="Lilburn T.G."/>
            <person name="Beck B.J."/>
            <person name="De Vos P."/>
            <person name="Vandamme P."/>
            <person name="Eisen J.A."/>
            <person name="Garrity G."/>
            <person name="Hugenholtz P."/>
            <person name="Kyrpides N.C."/>
        </authorList>
    </citation>
    <scope>NUCLEOTIDE SEQUENCE [LARGE SCALE GENOMIC DNA]</scope>
    <source>
        <strain evidence="1 2">CGMCC 1.10115</strain>
    </source>
</reference>
<accession>A0A562JWV5</accession>
<comment type="caution">
    <text evidence="1">The sequence shown here is derived from an EMBL/GenBank/DDBJ whole genome shotgun (WGS) entry which is preliminary data.</text>
</comment>
<gene>
    <name evidence="1" type="ORF">IQ19_02386</name>
</gene>
<proteinExistence type="predicted"/>
<evidence type="ECO:0000313" key="2">
    <source>
        <dbReference type="Proteomes" id="UP000318667"/>
    </source>
</evidence>
<keyword evidence="2" id="KW-1185">Reference proteome</keyword>
<organism evidence="1 2">
    <name type="scientific">Cytobacillus oceanisediminis</name>
    <dbReference type="NCBI Taxonomy" id="665099"/>
    <lineage>
        <taxon>Bacteria</taxon>
        <taxon>Bacillati</taxon>
        <taxon>Bacillota</taxon>
        <taxon>Bacilli</taxon>
        <taxon>Bacillales</taxon>
        <taxon>Bacillaceae</taxon>
        <taxon>Cytobacillus</taxon>
    </lineage>
</organism>
<dbReference type="EMBL" id="VLKI01000005">
    <property type="protein sequence ID" value="TWH87434.1"/>
    <property type="molecule type" value="Genomic_DNA"/>
</dbReference>